<dbReference type="EMBL" id="QRDX01000007">
    <property type="protein sequence ID" value="RED45955.1"/>
    <property type="molecule type" value="Genomic_DNA"/>
</dbReference>
<dbReference type="Proteomes" id="UP000256629">
    <property type="component" value="Unassembled WGS sequence"/>
</dbReference>
<dbReference type="Gene3D" id="3.40.630.30">
    <property type="match status" value="1"/>
</dbReference>
<dbReference type="Pfam" id="PF08445">
    <property type="entry name" value="FR47"/>
    <property type="match status" value="1"/>
</dbReference>
<dbReference type="GO" id="GO:0016747">
    <property type="term" value="F:acyltransferase activity, transferring groups other than amino-acyl groups"/>
    <property type="evidence" value="ECO:0007669"/>
    <property type="project" value="InterPro"/>
</dbReference>
<proteinExistence type="predicted"/>
<dbReference type="RefSeq" id="WP_116524703.1">
    <property type="nucleotide sequence ID" value="NZ_QRDX01000007.1"/>
</dbReference>
<dbReference type="AlphaFoldDB" id="A0A3D9H8Z1"/>
<dbReference type="InterPro" id="IPR027365">
    <property type="entry name" value="GNAT_acetyltra_YdfB-like"/>
</dbReference>
<dbReference type="PANTHER" id="PTHR31143">
    <property type="match status" value="1"/>
</dbReference>
<dbReference type="PROSITE" id="PS51186">
    <property type="entry name" value="GNAT"/>
    <property type="match status" value="1"/>
</dbReference>
<evidence type="ECO:0000313" key="3">
    <source>
        <dbReference type="Proteomes" id="UP000256629"/>
    </source>
</evidence>
<organism evidence="2 3">
    <name type="scientific">Seonamhaeicola aphaedonensis</name>
    <dbReference type="NCBI Taxonomy" id="1461338"/>
    <lineage>
        <taxon>Bacteria</taxon>
        <taxon>Pseudomonadati</taxon>
        <taxon>Bacteroidota</taxon>
        <taxon>Flavobacteriia</taxon>
        <taxon>Flavobacteriales</taxon>
        <taxon>Flavobacteriaceae</taxon>
    </lineage>
</organism>
<dbReference type="CDD" id="cd04301">
    <property type="entry name" value="NAT_SF"/>
    <property type="match status" value="1"/>
</dbReference>
<dbReference type="InterPro" id="IPR016181">
    <property type="entry name" value="Acyl_CoA_acyltransferase"/>
</dbReference>
<comment type="caution">
    <text evidence="2">The sequence shown here is derived from an EMBL/GenBank/DDBJ whole genome shotgun (WGS) entry which is preliminary data.</text>
</comment>
<dbReference type="PANTHER" id="PTHR31143:SF2">
    <property type="entry name" value="FR47-LIKE DOMAIN-CONTAINING PROTEIN-RELATED"/>
    <property type="match status" value="1"/>
</dbReference>
<sequence length="226" mass="26222">MKPFPEAPLDNPVWSSLTDAHYEACIDYGNVKFYHPDFTPFGAFVNNEDTCNAIKKHAKLLDRFFIVGNKPKVPTAFKLKKYVGLQMIIYNDIEYPISENIVELNEVHYDDLMDLIALVYPHFFKTKTNLLGRYWGIYKQNKLVAVAGERMQTKHFTEISAVATHPKYTGNGYAKQLITHTVKEIFKKDKVPFLHVDETNLGPINLYKKLGFTLRKKMHYWLITPC</sequence>
<keyword evidence="3" id="KW-1185">Reference proteome</keyword>
<feature type="domain" description="N-acetyltransferase" evidence="1">
    <location>
        <begin position="87"/>
        <end position="226"/>
    </location>
</feature>
<accession>A0A3D9H8Z1</accession>
<evidence type="ECO:0000259" key="1">
    <source>
        <dbReference type="PROSITE" id="PS51186"/>
    </source>
</evidence>
<name>A0A3D9H8Z1_9FLAO</name>
<protein>
    <submittedName>
        <fullName evidence="2">FR47-like protein</fullName>
    </submittedName>
</protein>
<dbReference type="OrthoDB" id="9797456at2"/>
<gene>
    <name evidence="2" type="ORF">DFQ02_107101</name>
</gene>
<dbReference type="InterPro" id="IPR013653">
    <property type="entry name" value="GCN5-like_dom"/>
</dbReference>
<dbReference type="SUPFAM" id="SSF55729">
    <property type="entry name" value="Acyl-CoA N-acyltransferases (Nat)"/>
    <property type="match status" value="1"/>
</dbReference>
<reference evidence="2 3" key="1">
    <citation type="submission" date="2018-07" db="EMBL/GenBank/DDBJ databases">
        <title>Genomic Encyclopedia of Type Strains, Phase III (KMG-III): the genomes of soil and plant-associated and newly described type strains.</title>
        <authorList>
            <person name="Whitman W."/>
        </authorList>
    </citation>
    <scope>NUCLEOTIDE SEQUENCE [LARGE SCALE GENOMIC DNA]</scope>
    <source>
        <strain evidence="2 3">CECT 8487</strain>
    </source>
</reference>
<dbReference type="InterPro" id="IPR000182">
    <property type="entry name" value="GNAT_dom"/>
</dbReference>
<evidence type="ECO:0000313" key="2">
    <source>
        <dbReference type="EMBL" id="RED45955.1"/>
    </source>
</evidence>